<feature type="domain" description="PX" evidence="3">
    <location>
        <begin position="164"/>
        <end position="283"/>
    </location>
</feature>
<dbReference type="SUPFAM" id="SSF64268">
    <property type="entry name" value="PX domain"/>
    <property type="match status" value="1"/>
</dbReference>
<feature type="region of interest" description="Disordered" evidence="2">
    <location>
        <begin position="110"/>
        <end position="149"/>
    </location>
</feature>
<name>A0ABC9GHC1_9POAL</name>
<dbReference type="GO" id="GO:0005768">
    <property type="term" value="C:endosome"/>
    <property type="evidence" value="ECO:0007669"/>
    <property type="project" value="UniProtKB-ARBA"/>
</dbReference>
<feature type="compositionally biased region" description="Low complexity" evidence="2">
    <location>
        <begin position="131"/>
        <end position="149"/>
    </location>
</feature>
<dbReference type="InterPro" id="IPR027267">
    <property type="entry name" value="AH/BAR_dom_sf"/>
</dbReference>
<dbReference type="Gene3D" id="1.20.1270.60">
    <property type="entry name" value="Arfaptin homology (AH) domain/BAR domain"/>
    <property type="match status" value="1"/>
</dbReference>
<evidence type="ECO:0000256" key="2">
    <source>
        <dbReference type="SAM" id="MobiDB-lite"/>
    </source>
</evidence>
<dbReference type="EMBL" id="OZ075119">
    <property type="protein sequence ID" value="CAL5094319.1"/>
    <property type="molecule type" value="Genomic_DNA"/>
</dbReference>
<dbReference type="InterPro" id="IPR036871">
    <property type="entry name" value="PX_dom_sf"/>
</dbReference>
<accession>A0ABC9GHC1</accession>
<evidence type="ECO:0000256" key="1">
    <source>
        <dbReference type="SAM" id="Coils"/>
    </source>
</evidence>
<dbReference type="InterPro" id="IPR001683">
    <property type="entry name" value="PX_dom"/>
</dbReference>
<gene>
    <name evidence="4" type="ORF">URODEC1_LOCUS115778</name>
</gene>
<keyword evidence="1" id="KW-0175">Coiled coil</keyword>
<feature type="coiled-coil region" evidence="1">
    <location>
        <begin position="357"/>
        <end position="384"/>
    </location>
</feature>
<dbReference type="Pfam" id="PF00787">
    <property type="entry name" value="PX"/>
    <property type="match status" value="1"/>
</dbReference>
<feature type="region of interest" description="Disordered" evidence="2">
    <location>
        <begin position="1"/>
        <end position="67"/>
    </location>
</feature>
<dbReference type="PANTHER" id="PTHR46757:SF2">
    <property type="entry name" value="OS05G0346100 PROTEIN"/>
    <property type="match status" value="1"/>
</dbReference>
<proteinExistence type="predicted"/>
<keyword evidence="5" id="KW-1185">Reference proteome</keyword>
<dbReference type="Pfam" id="PF09325">
    <property type="entry name" value="Vps5"/>
    <property type="match status" value="1"/>
</dbReference>
<organism evidence="4 5">
    <name type="scientific">Urochloa decumbens</name>
    <dbReference type="NCBI Taxonomy" id="240449"/>
    <lineage>
        <taxon>Eukaryota</taxon>
        <taxon>Viridiplantae</taxon>
        <taxon>Streptophyta</taxon>
        <taxon>Embryophyta</taxon>
        <taxon>Tracheophyta</taxon>
        <taxon>Spermatophyta</taxon>
        <taxon>Magnoliopsida</taxon>
        <taxon>Liliopsida</taxon>
        <taxon>Poales</taxon>
        <taxon>Poaceae</taxon>
        <taxon>PACMAD clade</taxon>
        <taxon>Panicoideae</taxon>
        <taxon>Panicodae</taxon>
        <taxon>Paniceae</taxon>
        <taxon>Melinidinae</taxon>
        <taxon>Urochloa</taxon>
    </lineage>
</organism>
<dbReference type="AlphaFoldDB" id="A0ABC9GHC1"/>
<dbReference type="Proteomes" id="UP001497457">
    <property type="component" value="Chromosome 9rd"/>
</dbReference>
<reference evidence="4" key="1">
    <citation type="submission" date="2024-10" db="EMBL/GenBank/DDBJ databases">
        <authorList>
            <person name="Ryan C."/>
        </authorList>
    </citation>
    <scope>NUCLEOTIDE SEQUENCE [LARGE SCALE GENOMIC DNA]</scope>
</reference>
<evidence type="ECO:0000313" key="4">
    <source>
        <dbReference type="EMBL" id="CAL5094319.1"/>
    </source>
</evidence>
<evidence type="ECO:0000259" key="3">
    <source>
        <dbReference type="PROSITE" id="PS50195"/>
    </source>
</evidence>
<sequence length="685" mass="75797">MHDYPTLPRGAHVSVRGHIPTAPTTNRRNLPPAVTALPPSHSPILAMMSSTPPPEPAAGSGDDDMESLPLAAASDYASVASTFDPLLSSASAVSPRSPPSRAVGAFTLSPTSSSSFVDPPSYADATGAGAGSSSPRSASSPSSSSPRSARAAASEYALLAVSDPETEAEPAATSLVPGSAPTFVSYLVTSVRRGDPAQRRHAVRRRFRDFVTLADRLAEAFRGHFVPPRPDKNTVESQVMQKDEFVAQRRAALERYLWRLAEHPAIGPSDELRVFLQAEGKMPLPGSTDVASRMLDGAARLPRQLIAGEEAVAAPQDVVQPAKGGRDLLRIFKELKQSVVTDWGGIKPPLVEEDREFLEKKVKMQEWEQQLTNASQQAEALVKAQQDMGETMGALGLAFVRLTKLETEEAMYDSQRIRAADSRRVATAAVKTSRACRDLNAQTVKYLDTLHEHLSIMLSVHTAFSDRASALLTVQTLMSDLASLQSRIEKLEAASSKIFGGDRARIRKVEELRETIRATEDAKFCALREYDRIKENNRSELQRLDRERKEDFLTMLKGFVTSQVLHQALGVALFLIFRNKSFCWTFVSPEFLILTPLVTICSVYLIPANELILYACTHTRRLPTRRRLWMVGRPWPRRRADMREGLMMPSWARSIPIYGWMAAFVRCNMNCKIERCTRFDLFSFI</sequence>
<dbReference type="PANTHER" id="PTHR46757">
    <property type="entry name" value="SORTING NEXIN-RELATED"/>
    <property type="match status" value="1"/>
</dbReference>
<dbReference type="InterPro" id="IPR015404">
    <property type="entry name" value="Vps5_C"/>
</dbReference>
<dbReference type="PROSITE" id="PS50195">
    <property type="entry name" value="PX"/>
    <property type="match status" value="1"/>
</dbReference>
<dbReference type="GO" id="GO:0016020">
    <property type="term" value="C:membrane"/>
    <property type="evidence" value="ECO:0007669"/>
    <property type="project" value="UniProtKB-ARBA"/>
</dbReference>
<evidence type="ECO:0000313" key="5">
    <source>
        <dbReference type="Proteomes" id="UP001497457"/>
    </source>
</evidence>
<protein>
    <recommendedName>
        <fullName evidence="3">PX domain-containing protein</fullName>
    </recommendedName>
</protein>
<dbReference type="Gene3D" id="3.30.1520.10">
    <property type="entry name" value="Phox-like domain"/>
    <property type="match status" value="1"/>
</dbReference>
<dbReference type="SMART" id="SM00312">
    <property type="entry name" value="PX"/>
    <property type="match status" value="1"/>
</dbReference>
<dbReference type="InterPro" id="IPR044279">
    <property type="entry name" value="SNX2A/B"/>
</dbReference>
<dbReference type="CDD" id="cd07596">
    <property type="entry name" value="BAR_SNX"/>
    <property type="match status" value="1"/>
</dbReference>